<reference evidence="17" key="1">
    <citation type="submission" date="2021-02" db="EMBL/GenBank/DDBJ databases">
        <title>First Annotated Genome of the Yellow-green Alga Tribonema minus.</title>
        <authorList>
            <person name="Mahan K.M."/>
        </authorList>
    </citation>
    <scope>NUCLEOTIDE SEQUENCE</scope>
    <source>
        <strain evidence="17">UTEX B ZZ1240</strain>
    </source>
</reference>
<feature type="domain" description="RING-type" evidence="16">
    <location>
        <begin position="120"/>
        <end position="167"/>
    </location>
</feature>
<dbReference type="CDD" id="cd16491">
    <property type="entry name" value="RING-CH-C4HC3_LTN1"/>
    <property type="match status" value="1"/>
</dbReference>
<keyword evidence="12 15" id="KW-0833">Ubl conjugation pathway</keyword>
<organism evidence="17 18">
    <name type="scientific">Tribonema minus</name>
    <dbReference type="NCBI Taxonomy" id="303371"/>
    <lineage>
        <taxon>Eukaryota</taxon>
        <taxon>Sar</taxon>
        <taxon>Stramenopiles</taxon>
        <taxon>Ochrophyta</taxon>
        <taxon>PX clade</taxon>
        <taxon>Xanthophyceae</taxon>
        <taxon>Tribonematales</taxon>
        <taxon>Tribonemataceae</taxon>
        <taxon>Tribonema</taxon>
    </lineage>
</organism>
<comment type="subunit">
    <text evidence="15">Component of the ribosome quality control complex (RQC).</text>
</comment>
<dbReference type="GO" id="GO:0008270">
    <property type="term" value="F:zinc ion binding"/>
    <property type="evidence" value="ECO:0007669"/>
    <property type="project" value="UniProtKB-KW"/>
</dbReference>
<dbReference type="EMBL" id="JAFCMP010000036">
    <property type="protein sequence ID" value="KAG5190248.1"/>
    <property type="molecule type" value="Genomic_DNA"/>
</dbReference>
<keyword evidence="7" id="KW-0963">Cytoplasm</keyword>
<comment type="similarity">
    <text evidence="4 15">Belongs to the LTN1 family.</text>
</comment>
<evidence type="ECO:0000256" key="8">
    <source>
        <dbReference type="ARBA" id="ARBA00022679"/>
    </source>
</evidence>
<keyword evidence="18" id="KW-1185">Reference proteome</keyword>
<evidence type="ECO:0000256" key="13">
    <source>
        <dbReference type="ARBA" id="ARBA00022833"/>
    </source>
</evidence>
<keyword evidence="11 14" id="KW-0863">Zinc-finger</keyword>
<accession>A0A835ZJN0</accession>
<evidence type="ECO:0000256" key="4">
    <source>
        <dbReference type="ARBA" id="ARBA00007997"/>
    </source>
</evidence>
<dbReference type="PANTHER" id="PTHR12389:SF0">
    <property type="entry name" value="E3 UBIQUITIN-PROTEIN LIGASE LISTERIN"/>
    <property type="match status" value="1"/>
</dbReference>
<dbReference type="GO" id="GO:0016567">
    <property type="term" value="P:protein ubiquitination"/>
    <property type="evidence" value="ECO:0007669"/>
    <property type="project" value="UniProtKB-UniPathway"/>
</dbReference>
<dbReference type="InterPro" id="IPR039804">
    <property type="entry name" value="RING-CH-C4HC3_LTN1"/>
</dbReference>
<dbReference type="GO" id="GO:1990112">
    <property type="term" value="C:RQC complex"/>
    <property type="evidence" value="ECO:0007669"/>
    <property type="project" value="UniProtKB-UniRule"/>
</dbReference>
<evidence type="ECO:0000259" key="16">
    <source>
        <dbReference type="PROSITE" id="PS50089"/>
    </source>
</evidence>
<evidence type="ECO:0000313" key="18">
    <source>
        <dbReference type="Proteomes" id="UP000664859"/>
    </source>
</evidence>
<dbReference type="InterPro" id="IPR013083">
    <property type="entry name" value="Znf_RING/FYVE/PHD"/>
</dbReference>
<dbReference type="GO" id="GO:0005829">
    <property type="term" value="C:cytosol"/>
    <property type="evidence" value="ECO:0007669"/>
    <property type="project" value="UniProtKB-SubCell"/>
</dbReference>
<evidence type="ECO:0000256" key="10">
    <source>
        <dbReference type="ARBA" id="ARBA00022737"/>
    </source>
</evidence>
<comment type="subcellular location">
    <subcellularLocation>
        <location evidence="2">Cytoplasm</location>
        <location evidence="2">Cytosol</location>
    </subcellularLocation>
</comment>
<dbReference type="UniPathway" id="UPA00143"/>
<dbReference type="GO" id="GO:1990116">
    <property type="term" value="P:ribosome-associated ubiquitin-dependent protein catabolic process"/>
    <property type="evidence" value="ECO:0007669"/>
    <property type="project" value="UniProtKB-UniRule"/>
</dbReference>
<sequence length="171" mass="19268">RHVTPAIIAREIAHLSSARAGGRWDSEGLAVRASEAVGEVVATYVKDESELSMTIRLPPSYPLRAVEVSCARQLGIGEARWRRWVLQIVTLLSVRDGSVLDAVLLWKRNVDKEFEGMEPCVICYSTLHPRDMALPTLACRTCSNRFHPSCLYKWFQTSHKSKCPLCQQTWA</sequence>
<evidence type="ECO:0000256" key="15">
    <source>
        <dbReference type="RuleBase" id="RU367090"/>
    </source>
</evidence>
<dbReference type="EC" id="2.3.2.27" evidence="5 15"/>
<proteinExistence type="inferred from homology"/>
<dbReference type="InterPro" id="IPR001841">
    <property type="entry name" value="Znf_RING"/>
</dbReference>
<comment type="function">
    <text evidence="15">E3 ubiquitin-protein ligase. Component of the ribosome quality control complex (RQC), a ribosome-associated complex that mediates ubiquitination and extraction of incompletely synthesized nascent chains for proteasomal degradation.</text>
</comment>
<dbReference type="InterPro" id="IPR054478">
    <property type="entry name" value="LTN1_UBC"/>
</dbReference>
<comment type="caution">
    <text evidence="17">The sequence shown here is derived from an EMBL/GenBank/DDBJ whole genome shotgun (WGS) entry which is preliminary data.</text>
</comment>
<evidence type="ECO:0000256" key="11">
    <source>
        <dbReference type="ARBA" id="ARBA00022771"/>
    </source>
</evidence>
<evidence type="ECO:0000256" key="9">
    <source>
        <dbReference type="ARBA" id="ARBA00022723"/>
    </source>
</evidence>
<evidence type="ECO:0000256" key="6">
    <source>
        <dbReference type="ARBA" id="ARBA00017157"/>
    </source>
</evidence>
<feature type="non-terminal residue" evidence="17">
    <location>
        <position position="171"/>
    </location>
</feature>
<evidence type="ECO:0000256" key="14">
    <source>
        <dbReference type="PROSITE-ProRule" id="PRU00175"/>
    </source>
</evidence>
<evidence type="ECO:0000256" key="2">
    <source>
        <dbReference type="ARBA" id="ARBA00004514"/>
    </source>
</evidence>
<gene>
    <name evidence="17" type="ORF">JKP88DRAFT_299259</name>
</gene>
<protein>
    <recommendedName>
        <fullName evidence="6 15">E3 ubiquitin-protein ligase listerin</fullName>
        <ecNumber evidence="5 15">2.3.2.27</ecNumber>
    </recommendedName>
    <alternativeName>
        <fullName evidence="15">RING-type E3 ubiquitin transferase listerin</fullName>
    </alternativeName>
</protein>
<dbReference type="AlphaFoldDB" id="A0A835ZJN0"/>
<dbReference type="GO" id="GO:0072344">
    <property type="term" value="P:rescue of stalled ribosome"/>
    <property type="evidence" value="ECO:0007669"/>
    <property type="project" value="UniProtKB-UniRule"/>
</dbReference>
<dbReference type="Pfam" id="PF13639">
    <property type="entry name" value="zf-RING_2"/>
    <property type="match status" value="1"/>
</dbReference>
<keyword evidence="8 15" id="KW-0808">Transferase</keyword>
<evidence type="ECO:0000256" key="3">
    <source>
        <dbReference type="ARBA" id="ARBA00004906"/>
    </source>
</evidence>
<comment type="pathway">
    <text evidence="3 15">Protein modification; protein ubiquitination.</text>
</comment>
<dbReference type="GO" id="GO:0043023">
    <property type="term" value="F:ribosomal large subunit binding"/>
    <property type="evidence" value="ECO:0007669"/>
    <property type="project" value="TreeGrafter"/>
</dbReference>
<dbReference type="OrthoDB" id="6108at2759"/>
<evidence type="ECO:0000313" key="17">
    <source>
        <dbReference type="EMBL" id="KAG5190248.1"/>
    </source>
</evidence>
<comment type="catalytic activity">
    <reaction evidence="1 15">
        <text>S-ubiquitinyl-[E2 ubiquitin-conjugating enzyme]-L-cysteine + [acceptor protein]-L-lysine = [E2 ubiquitin-conjugating enzyme]-L-cysteine + N(6)-ubiquitinyl-[acceptor protein]-L-lysine.</text>
        <dbReference type="EC" id="2.3.2.27"/>
    </reaction>
</comment>
<dbReference type="SUPFAM" id="SSF57850">
    <property type="entry name" value="RING/U-box"/>
    <property type="match status" value="1"/>
</dbReference>
<dbReference type="Pfam" id="PF23009">
    <property type="entry name" value="UBC_like"/>
    <property type="match status" value="1"/>
</dbReference>
<dbReference type="Gene3D" id="3.30.40.10">
    <property type="entry name" value="Zinc/RING finger domain, C3HC4 (zinc finger)"/>
    <property type="match status" value="1"/>
</dbReference>
<evidence type="ECO:0000256" key="1">
    <source>
        <dbReference type="ARBA" id="ARBA00000900"/>
    </source>
</evidence>
<keyword evidence="9 15" id="KW-0479">Metal-binding</keyword>
<evidence type="ECO:0000256" key="5">
    <source>
        <dbReference type="ARBA" id="ARBA00012483"/>
    </source>
</evidence>
<dbReference type="PROSITE" id="PS50089">
    <property type="entry name" value="ZF_RING_2"/>
    <property type="match status" value="1"/>
</dbReference>
<keyword evidence="10" id="KW-0677">Repeat</keyword>
<keyword evidence="13 15" id="KW-0862">Zinc</keyword>
<dbReference type="InterPro" id="IPR039795">
    <property type="entry name" value="LTN1/Rkr1"/>
</dbReference>
<dbReference type="FunFam" id="3.30.40.10:FF:000038">
    <property type="entry name" value="E3 ubiquitin-protein ligase listerin"/>
    <property type="match status" value="1"/>
</dbReference>
<evidence type="ECO:0000256" key="12">
    <source>
        <dbReference type="ARBA" id="ARBA00022786"/>
    </source>
</evidence>
<name>A0A835ZJN0_9STRA</name>
<dbReference type="GO" id="GO:0061630">
    <property type="term" value="F:ubiquitin protein ligase activity"/>
    <property type="evidence" value="ECO:0007669"/>
    <property type="project" value="UniProtKB-UniRule"/>
</dbReference>
<dbReference type="PANTHER" id="PTHR12389">
    <property type="entry name" value="ZINC FINGER PROTEIN 294"/>
    <property type="match status" value="1"/>
</dbReference>
<evidence type="ECO:0000256" key="7">
    <source>
        <dbReference type="ARBA" id="ARBA00022490"/>
    </source>
</evidence>
<dbReference type="Proteomes" id="UP000664859">
    <property type="component" value="Unassembled WGS sequence"/>
</dbReference>